<dbReference type="Proteomes" id="UP000756921">
    <property type="component" value="Unassembled WGS sequence"/>
</dbReference>
<proteinExistence type="predicted"/>
<keyword evidence="2" id="KW-1185">Reference proteome</keyword>
<dbReference type="EMBL" id="WJXW01000011">
    <property type="protein sequence ID" value="KAF9732013.1"/>
    <property type="molecule type" value="Genomic_DNA"/>
</dbReference>
<reference evidence="1" key="1">
    <citation type="journal article" date="2020" name="Mol. Plant Microbe Interact.">
        <title>Genome Sequence of the Biocontrol Agent Coniothyrium minitans strain Conio (IMI 134523).</title>
        <authorList>
            <person name="Patel D."/>
            <person name="Shittu T.A."/>
            <person name="Baroncelli R."/>
            <person name="Muthumeenakshi S."/>
            <person name="Osborne T.H."/>
            <person name="Janganan T.K."/>
            <person name="Sreenivasaprasad S."/>
        </authorList>
    </citation>
    <scope>NUCLEOTIDE SEQUENCE</scope>
    <source>
        <strain evidence="1">Conio</strain>
    </source>
</reference>
<evidence type="ECO:0000313" key="1">
    <source>
        <dbReference type="EMBL" id="KAF9732013.1"/>
    </source>
</evidence>
<name>A0A9P6GBE4_9PLEO</name>
<dbReference type="AlphaFoldDB" id="A0A9P6GBE4"/>
<protein>
    <submittedName>
        <fullName evidence="1">Uncharacterized protein</fullName>
    </submittedName>
</protein>
<comment type="caution">
    <text evidence="1">The sequence shown here is derived from an EMBL/GenBank/DDBJ whole genome shotgun (WGS) entry which is preliminary data.</text>
</comment>
<gene>
    <name evidence="1" type="ORF">PMIN01_09942</name>
</gene>
<sequence length="177" mass="19649">MIYEILGVEDEVSQGCRCMIYEEPDCGANAAVYGGTGKKVQETGQAKSYKCFGATHEQHPDDYHWDQYYGQRPSGEKCNWLGEYAGDITTDTEAPGRVDEYLCAREDFDEDTGDSYTIRGVKCYDPIGPSAFNSTLVYNIRRDYRCVIFEQPLCVSGGMMRGGLGPAAQQDIGKARS</sequence>
<evidence type="ECO:0000313" key="2">
    <source>
        <dbReference type="Proteomes" id="UP000756921"/>
    </source>
</evidence>
<accession>A0A9P6GBE4</accession>
<organism evidence="1 2">
    <name type="scientific">Paraphaeosphaeria minitans</name>
    <dbReference type="NCBI Taxonomy" id="565426"/>
    <lineage>
        <taxon>Eukaryota</taxon>
        <taxon>Fungi</taxon>
        <taxon>Dikarya</taxon>
        <taxon>Ascomycota</taxon>
        <taxon>Pezizomycotina</taxon>
        <taxon>Dothideomycetes</taxon>
        <taxon>Pleosporomycetidae</taxon>
        <taxon>Pleosporales</taxon>
        <taxon>Massarineae</taxon>
        <taxon>Didymosphaeriaceae</taxon>
        <taxon>Paraphaeosphaeria</taxon>
    </lineage>
</organism>